<dbReference type="KEGG" id="mpec:B9O19_00770"/>
<feature type="domain" description="SLH" evidence="4">
    <location>
        <begin position="694"/>
        <end position="760"/>
    </location>
</feature>
<dbReference type="InterPro" id="IPR018711">
    <property type="entry name" value="NAGPA"/>
</dbReference>
<gene>
    <name evidence="5" type="ORF">B9O19_00770</name>
</gene>
<keyword evidence="6" id="KW-1185">Reference proteome</keyword>
<dbReference type="RefSeq" id="WP_102365201.1">
    <property type="nucleotide sequence ID" value="NZ_CP020991.1"/>
</dbReference>
<dbReference type="PANTHER" id="PTHR40446">
    <property type="entry name" value="N-ACETYLGLUCOSAMINE-1-PHOSPHODIESTER ALPHA-N-ACETYLGLUCOSAMINIDASE"/>
    <property type="match status" value="1"/>
</dbReference>
<dbReference type="Pfam" id="PF09992">
    <property type="entry name" value="NAGPA"/>
    <property type="match status" value="1"/>
</dbReference>
<evidence type="ECO:0000313" key="6">
    <source>
        <dbReference type="Proteomes" id="UP000235589"/>
    </source>
</evidence>
<dbReference type="Gene3D" id="2.60.40.1080">
    <property type="match status" value="1"/>
</dbReference>
<dbReference type="GeneID" id="98062193"/>
<dbReference type="AlphaFoldDB" id="A0A2K9P114"/>
<evidence type="ECO:0000256" key="2">
    <source>
        <dbReference type="SAM" id="MobiDB-lite"/>
    </source>
</evidence>
<accession>A0A2K9P114</accession>
<dbReference type="Proteomes" id="UP000235589">
    <property type="component" value="Chromosome"/>
</dbReference>
<evidence type="ECO:0000313" key="5">
    <source>
        <dbReference type="EMBL" id="AUO18953.1"/>
    </source>
</evidence>
<dbReference type="EMBL" id="CP020991">
    <property type="protein sequence ID" value="AUO18953.1"/>
    <property type="molecule type" value="Genomic_DNA"/>
</dbReference>
<organism evidence="5 6">
    <name type="scientific">Monoglobus pectinilyticus</name>
    <dbReference type="NCBI Taxonomy" id="1981510"/>
    <lineage>
        <taxon>Bacteria</taxon>
        <taxon>Bacillati</taxon>
        <taxon>Bacillota</taxon>
        <taxon>Clostridia</taxon>
        <taxon>Monoglobales</taxon>
        <taxon>Monoglobaceae</taxon>
        <taxon>Monoglobus</taxon>
    </lineage>
</organism>
<dbReference type="PROSITE" id="PS51272">
    <property type="entry name" value="SLH"/>
    <property type="match status" value="3"/>
</dbReference>
<evidence type="ECO:0000259" key="4">
    <source>
        <dbReference type="PROSITE" id="PS51272"/>
    </source>
</evidence>
<dbReference type="OrthoDB" id="9809781at2"/>
<keyword evidence="1" id="KW-0677">Repeat</keyword>
<name>A0A2K9P114_9FIRM</name>
<feature type="transmembrane region" description="Helical" evidence="3">
    <location>
        <begin position="21"/>
        <end position="42"/>
    </location>
</feature>
<reference evidence="5 6" key="1">
    <citation type="submission" date="2017-04" db="EMBL/GenBank/DDBJ databases">
        <title>Monoglobus pectinilyticus 14 draft genome.</title>
        <authorList>
            <person name="Kim C."/>
            <person name="Rosendale D.I."/>
            <person name="Kelly W.J."/>
            <person name="Tannock G.W."/>
            <person name="Patchett M.L."/>
            <person name="Jordens J.Z."/>
        </authorList>
    </citation>
    <scope>NUCLEOTIDE SEQUENCE [LARGE SCALE GENOMIC DNA]</scope>
    <source>
        <strain evidence="5 6">14</strain>
    </source>
</reference>
<feature type="domain" description="SLH" evidence="4">
    <location>
        <begin position="761"/>
        <end position="824"/>
    </location>
</feature>
<feature type="domain" description="SLH" evidence="4">
    <location>
        <begin position="825"/>
        <end position="878"/>
    </location>
</feature>
<keyword evidence="3" id="KW-0472">Membrane</keyword>
<keyword evidence="3" id="KW-1133">Transmembrane helix</keyword>
<evidence type="ECO:0000256" key="3">
    <source>
        <dbReference type="SAM" id="Phobius"/>
    </source>
</evidence>
<dbReference type="InterPro" id="IPR001119">
    <property type="entry name" value="SLH_dom"/>
</dbReference>
<sequence>MGNYLQKPGLHIKKNRFAVKLMSCITAGMLIFSSMSAFASVLGEQTTHTETEYAQGTTYNRNTFQSDSVGQQTENYFEYIPNSDVLPIVSNGDQVFGKRTSVEANEYLNEQGIFAAMGMNADFFSFQTGVPMSDTIVDGKVLTSDQEKLTGVGFNADGTGFISPLQIYISVETPEGTLFDIECLNKYRQPYVMYIYTDEFGDYTNAEGSGTNVVLGNVSGGFSLGQPFTATVESITSDNGSVAIPDGKLVISVDDRVADEVKDRLNQLYIGQTITVAANEVTGDARWNSAVYGTGCLGGTLLRNGQLDYEDDSAAPRSAVGIKADGSIIFYTIDGRQPGYSYGVRKETLARRLLELGCVDAVNLDGGGSTQLGGTLPETTEFKILNSPSEGLRRCANFIFLKKMNPPDGIPYKLLTYPYGEYVLSGSSVGVWVAAIDKSYGKAEITEPIYYSVESDNTTVGQAVINNDGYATLYGDGDVYFSAVTGEAYGSTMLHSVSNPDSIVIKNESDGSEVSSLSVSSGQTVYLTADSVYQNINLTDSDEAYSWSVSDENLGTISADGTFIPGNVSGTGTINVSAGSVSASVNLTVSAGPEQIPTSTPRPLETDYPTITSSNTGNAFVAKIFGTHGIIDEDNIKMTVDGVKTKFSFSPETMTVEYVYPEDFLNNPHLISVSVTDDEGYSAYKTLSVGDISALTNIFEDTNEHWARDYISYMTKRKVVSGYETDNGFVFRPDKNMTRAEFACMISNYLGLNVYNYRGVELPYADKDEIPDWAFMQVQAMYSLGIMTGQQDGDRVFFSPSSNIKRSEYSVASARLMPSGLYAAPVSAVDAEDIPDWARSSIELLLTQSIMSGYTDGSVRPNNNVTRAEAVKILYGIG</sequence>
<protein>
    <submittedName>
        <fullName evidence="5">Metallophosphoesterase / S-layer domain-containing protein</fullName>
    </submittedName>
</protein>
<proteinExistence type="predicted"/>
<evidence type="ECO:0000256" key="1">
    <source>
        <dbReference type="ARBA" id="ARBA00022737"/>
    </source>
</evidence>
<dbReference type="Pfam" id="PF00395">
    <property type="entry name" value="SLH"/>
    <property type="match status" value="3"/>
</dbReference>
<feature type="region of interest" description="Disordered" evidence="2">
    <location>
        <begin position="592"/>
        <end position="611"/>
    </location>
</feature>
<keyword evidence="3" id="KW-0812">Transmembrane</keyword>
<dbReference type="PANTHER" id="PTHR40446:SF2">
    <property type="entry name" value="N-ACETYLGLUCOSAMINE-1-PHOSPHODIESTER ALPHA-N-ACETYLGLUCOSAMINIDASE"/>
    <property type="match status" value="1"/>
</dbReference>